<protein>
    <submittedName>
        <fullName evidence="3">Unannotated protein</fullName>
    </submittedName>
</protein>
<dbReference type="Gene3D" id="2.40.320.10">
    <property type="entry name" value="Hypothetical Protein Pfu-838710-001"/>
    <property type="match status" value="1"/>
</dbReference>
<dbReference type="PANTHER" id="PTHR39339:SF1">
    <property type="entry name" value="CHAD DOMAIN-CONTAINING PROTEIN"/>
    <property type="match status" value="1"/>
</dbReference>
<gene>
    <name evidence="3" type="ORF">UFOPK2810_00023</name>
</gene>
<dbReference type="PANTHER" id="PTHR39339">
    <property type="entry name" value="SLR1444 PROTEIN"/>
    <property type="match status" value="1"/>
</dbReference>
<dbReference type="PROSITE" id="PS51708">
    <property type="entry name" value="CHAD"/>
    <property type="match status" value="1"/>
</dbReference>
<dbReference type="AlphaFoldDB" id="A0A6J6SMR1"/>
<dbReference type="InterPro" id="IPR007899">
    <property type="entry name" value="CHAD_dom"/>
</dbReference>
<dbReference type="Pfam" id="PF01928">
    <property type="entry name" value="CYTH"/>
    <property type="match status" value="1"/>
</dbReference>
<accession>A0A6J6SMR1</accession>
<evidence type="ECO:0000259" key="2">
    <source>
        <dbReference type="PROSITE" id="PS51708"/>
    </source>
</evidence>
<dbReference type="Gene3D" id="1.40.20.10">
    <property type="entry name" value="CHAD domain"/>
    <property type="match status" value="1"/>
</dbReference>
<dbReference type="SMART" id="SM00880">
    <property type="entry name" value="CHAD"/>
    <property type="match status" value="1"/>
</dbReference>
<name>A0A6J6SMR1_9ZZZZ</name>
<dbReference type="SMART" id="SM01118">
    <property type="entry name" value="CYTH"/>
    <property type="match status" value="1"/>
</dbReference>
<dbReference type="InterPro" id="IPR023577">
    <property type="entry name" value="CYTH_domain"/>
</dbReference>
<reference evidence="3" key="1">
    <citation type="submission" date="2020-05" db="EMBL/GenBank/DDBJ databases">
        <authorList>
            <person name="Chiriac C."/>
            <person name="Salcher M."/>
            <person name="Ghai R."/>
            <person name="Kavagutti S V."/>
        </authorList>
    </citation>
    <scope>NUCLEOTIDE SEQUENCE</scope>
</reference>
<dbReference type="EMBL" id="CAEZYZ010000002">
    <property type="protein sequence ID" value="CAB4735915.1"/>
    <property type="molecule type" value="Genomic_DNA"/>
</dbReference>
<proteinExistence type="predicted"/>
<evidence type="ECO:0000259" key="1">
    <source>
        <dbReference type="PROSITE" id="PS51707"/>
    </source>
</evidence>
<dbReference type="CDD" id="cd07374">
    <property type="entry name" value="CYTH-like_Pase"/>
    <property type="match status" value="1"/>
</dbReference>
<dbReference type="InterPro" id="IPR033469">
    <property type="entry name" value="CYTH-like_dom_sf"/>
</dbReference>
<organism evidence="3">
    <name type="scientific">freshwater metagenome</name>
    <dbReference type="NCBI Taxonomy" id="449393"/>
    <lineage>
        <taxon>unclassified sequences</taxon>
        <taxon>metagenomes</taxon>
        <taxon>ecological metagenomes</taxon>
    </lineage>
</organism>
<feature type="domain" description="CHAD" evidence="2">
    <location>
        <begin position="224"/>
        <end position="508"/>
    </location>
</feature>
<feature type="domain" description="CYTH" evidence="1">
    <location>
        <begin position="7"/>
        <end position="211"/>
    </location>
</feature>
<dbReference type="PROSITE" id="PS51707">
    <property type="entry name" value="CYTH"/>
    <property type="match status" value="1"/>
</dbReference>
<sequence>MTVPTEHREVEYKLRVPSEFLLPDLQADGLIGSSAAQEPFDMAAVYHDTASLSLIRWGATLRRRTGGSDEGWHLKLPVAGASSASRDEIRLPLAAGTVGAVPAALVDIISPLIRGERLLPQATVRTLRAPQVLHDRNGVPLIELVDDEVVVLDASDNVVTQFREIELELVDHLRPHAEAHLDAIVARLVQAGAHVQSMSKAASALGERAAAPSDVPLLDWPREYAPASDALRAVISTHVRHFILSDVAVRRGLPDSVHQMRVAARRLRCALKNFAPLLDEEWASGLAGELAWVARELGAIRDTEVLLERLDRHADRLGPADGALAKAVIDHRLRQRLASARSGALGALRSDRHEWLLDDLVAAAASPTSSERADAPCVDVLPPIIDHAWHALESAMSALRVDGPDEEWHEARIKAKRTRYAVESVAPTFGKRSWRFAEALAELTEALGEHQDSSVAQGLLRELAAGDLVDGSTAFALGRLHGFEAEQAAVARRQIIIGWPAVIRRARRSGLVRHAGR</sequence>
<dbReference type="InterPro" id="IPR038186">
    <property type="entry name" value="CHAD_dom_sf"/>
</dbReference>
<dbReference type="SUPFAM" id="SSF55154">
    <property type="entry name" value="CYTH-like phosphatases"/>
    <property type="match status" value="1"/>
</dbReference>
<evidence type="ECO:0000313" key="3">
    <source>
        <dbReference type="EMBL" id="CAB4735915.1"/>
    </source>
</evidence>
<dbReference type="Pfam" id="PF05235">
    <property type="entry name" value="CHAD"/>
    <property type="match status" value="1"/>
</dbReference>